<evidence type="ECO:0000313" key="6">
    <source>
        <dbReference type="Proteomes" id="UP001385951"/>
    </source>
</evidence>
<proteinExistence type="predicted"/>
<dbReference type="SUPFAM" id="SSF57756">
    <property type="entry name" value="Retrovirus zinc finger-like domains"/>
    <property type="match status" value="1"/>
</dbReference>
<evidence type="ECO:0000313" key="5">
    <source>
        <dbReference type="EMBL" id="KAK7676178.1"/>
    </source>
</evidence>
<evidence type="ECO:0000256" key="3">
    <source>
        <dbReference type="SAM" id="MobiDB-lite"/>
    </source>
</evidence>
<keyword evidence="2" id="KW-0863">Zinc-finger</keyword>
<dbReference type="AlphaFoldDB" id="A0AAW0F7M4"/>
<keyword evidence="2" id="KW-0479">Metal-binding</keyword>
<dbReference type="GO" id="GO:0008270">
    <property type="term" value="F:zinc ion binding"/>
    <property type="evidence" value="ECO:0007669"/>
    <property type="project" value="UniProtKB-KW"/>
</dbReference>
<dbReference type="InterPro" id="IPR001878">
    <property type="entry name" value="Znf_CCHC"/>
</dbReference>
<evidence type="ECO:0000259" key="4">
    <source>
        <dbReference type="PROSITE" id="PS50158"/>
    </source>
</evidence>
<evidence type="ECO:0000256" key="2">
    <source>
        <dbReference type="PROSITE-ProRule" id="PRU00047"/>
    </source>
</evidence>
<dbReference type="SMART" id="SM00343">
    <property type="entry name" value="ZnF_C2HC"/>
    <property type="match status" value="1"/>
</dbReference>
<keyword evidence="6" id="KW-1185">Reference proteome</keyword>
<comment type="caution">
    <text evidence="5">The sequence shown here is derived from an EMBL/GenBank/DDBJ whole genome shotgun (WGS) entry which is preliminary data.</text>
</comment>
<protein>
    <recommendedName>
        <fullName evidence="4">CCHC-type domain-containing protein</fullName>
    </recommendedName>
</protein>
<dbReference type="InterPro" id="IPR005162">
    <property type="entry name" value="Retrotrans_gag_dom"/>
</dbReference>
<dbReference type="Pfam" id="PF00098">
    <property type="entry name" value="zf-CCHC"/>
    <property type="match status" value="1"/>
</dbReference>
<organism evidence="5 6">
    <name type="scientific">Cerrena zonata</name>
    <dbReference type="NCBI Taxonomy" id="2478898"/>
    <lineage>
        <taxon>Eukaryota</taxon>
        <taxon>Fungi</taxon>
        <taxon>Dikarya</taxon>
        <taxon>Basidiomycota</taxon>
        <taxon>Agaricomycotina</taxon>
        <taxon>Agaricomycetes</taxon>
        <taxon>Polyporales</taxon>
        <taxon>Cerrenaceae</taxon>
        <taxon>Cerrena</taxon>
    </lineage>
</organism>
<feature type="region of interest" description="Disordered" evidence="3">
    <location>
        <begin position="265"/>
        <end position="323"/>
    </location>
</feature>
<dbReference type="Pfam" id="PF03732">
    <property type="entry name" value="Retrotrans_gag"/>
    <property type="match status" value="1"/>
</dbReference>
<keyword evidence="1" id="KW-0507">mRNA processing</keyword>
<name>A0AAW0F7M4_9APHY</name>
<dbReference type="Gene3D" id="4.10.60.10">
    <property type="entry name" value="Zinc finger, CCHC-type"/>
    <property type="match status" value="1"/>
</dbReference>
<dbReference type="PROSITE" id="PS50158">
    <property type="entry name" value="ZF_CCHC"/>
    <property type="match status" value="1"/>
</dbReference>
<accession>A0AAW0F7M4</accession>
<feature type="compositionally biased region" description="Basic and acidic residues" evidence="3">
    <location>
        <begin position="276"/>
        <end position="288"/>
    </location>
</feature>
<dbReference type="Proteomes" id="UP001385951">
    <property type="component" value="Unassembled WGS sequence"/>
</dbReference>
<sequence length="345" mass="40135">MVDERVGKIVSSLSQNPGDLLQGNKKTKRAKKSKKAKLVEVEGTLGEETLSEEEYTSGYVPKIKSKPRFFHGYPSNKPYDPEDVMIWIKYIDIKYKALKRKYGSMYKVVEALTTDEPNKWLLCRTLANEDTSWEELREMFIRKYIPAEYGALLAKKWETLLQGHYDIAEYNSYTMLVVDEIRRYEALTKCPVLSVILDDEQIKKNYLSGLNDKYLYLIPEGILTTLPLKRVFEVTESYVDYLGARNRKERELGLLKALANDVKWGHTEKRHKHQTKREAPPSKKRTYESSKSQKQYEAKPSRDPMRDVRVPRPQTVPKPSRNTCYSCGELGHFANVCPIKEERPH</sequence>
<evidence type="ECO:0000256" key="1">
    <source>
        <dbReference type="ARBA" id="ARBA00022664"/>
    </source>
</evidence>
<feature type="compositionally biased region" description="Basic and acidic residues" evidence="3">
    <location>
        <begin position="294"/>
        <end position="310"/>
    </location>
</feature>
<feature type="domain" description="CCHC-type" evidence="4">
    <location>
        <begin position="324"/>
        <end position="338"/>
    </location>
</feature>
<keyword evidence="2" id="KW-0862">Zinc</keyword>
<reference evidence="5 6" key="1">
    <citation type="submission" date="2022-09" db="EMBL/GenBank/DDBJ databases">
        <authorList>
            <person name="Palmer J.M."/>
        </authorList>
    </citation>
    <scope>NUCLEOTIDE SEQUENCE [LARGE SCALE GENOMIC DNA]</scope>
    <source>
        <strain evidence="5 6">DSM 7382</strain>
    </source>
</reference>
<dbReference type="GO" id="GO:0003676">
    <property type="term" value="F:nucleic acid binding"/>
    <property type="evidence" value="ECO:0007669"/>
    <property type="project" value="InterPro"/>
</dbReference>
<dbReference type="GO" id="GO:0006397">
    <property type="term" value="P:mRNA processing"/>
    <property type="evidence" value="ECO:0007669"/>
    <property type="project" value="UniProtKB-KW"/>
</dbReference>
<dbReference type="EMBL" id="JASBNA010000130">
    <property type="protein sequence ID" value="KAK7676178.1"/>
    <property type="molecule type" value="Genomic_DNA"/>
</dbReference>
<dbReference type="InterPro" id="IPR036875">
    <property type="entry name" value="Znf_CCHC_sf"/>
</dbReference>
<gene>
    <name evidence="5" type="ORF">QCA50_020852</name>
</gene>
<feature type="region of interest" description="Disordered" evidence="3">
    <location>
        <begin position="1"/>
        <end position="28"/>
    </location>
</feature>